<dbReference type="Proteomes" id="UP000007303">
    <property type="component" value="Unassembled WGS sequence"/>
</dbReference>
<dbReference type="InterPro" id="IPR006671">
    <property type="entry name" value="Cyclin_N"/>
</dbReference>
<dbReference type="CDD" id="cd20516">
    <property type="entry name" value="CYCLIN_CCND_rpt2"/>
    <property type="match status" value="1"/>
</dbReference>
<evidence type="ECO:0000256" key="1">
    <source>
        <dbReference type="ARBA" id="ARBA00003222"/>
    </source>
</evidence>
<reference evidence="8" key="3">
    <citation type="submission" date="2025-09" db="UniProtKB">
        <authorList>
            <consortium name="Ensembl"/>
        </authorList>
    </citation>
    <scope>IDENTIFICATION</scope>
</reference>
<dbReference type="InterPro" id="IPR039361">
    <property type="entry name" value="Cyclin"/>
</dbReference>
<dbReference type="Pfam" id="PF00134">
    <property type="entry name" value="Cyclin_N"/>
    <property type="match status" value="1"/>
</dbReference>
<evidence type="ECO:0000256" key="5">
    <source>
        <dbReference type="SAM" id="MobiDB-lite"/>
    </source>
</evidence>
<dbReference type="InParanoid" id="H3C0C4"/>
<feature type="domain" description="Cyclin C-terminal" evidence="7">
    <location>
        <begin position="158"/>
        <end position="285"/>
    </location>
</feature>
<dbReference type="PANTHER" id="PTHR10177">
    <property type="entry name" value="CYCLINS"/>
    <property type="match status" value="1"/>
</dbReference>
<keyword evidence="9" id="KW-1185">Reference proteome</keyword>
<dbReference type="InterPro" id="IPR036915">
    <property type="entry name" value="Cyclin-like_sf"/>
</dbReference>
<feature type="region of interest" description="Disordered" evidence="5">
    <location>
        <begin position="269"/>
        <end position="295"/>
    </location>
</feature>
<evidence type="ECO:0000313" key="8">
    <source>
        <dbReference type="Ensembl" id="ENSTNIP00000001690.1"/>
    </source>
</evidence>
<evidence type="ECO:0000256" key="4">
    <source>
        <dbReference type="RuleBase" id="RU000383"/>
    </source>
</evidence>
<accession>H3C0C4</accession>
<dbReference type="InterPro" id="IPR013763">
    <property type="entry name" value="Cyclin-like_dom"/>
</dbReference>
<protein>
    <submittedName>
        <fullName evidence="8">Cyclin Dx</fullName>
    </submittedName>
</protein>
<dbReference type="SUPFAM" id="SSF47954">
    <property type="entry name" value="Cyclin-like"/>
    <property type="match status" value="2"/>
</dbReference>
<evidence type="ECO:0000259" key="6">
    <source>
        <dbReference type="SMART" id="SM00385"/>
    </source>
</evidence>
<feature type="domain" description="Cyclin-like" evidence="6">
    <location>
        <begin position="59"/>
        <end position="149"/>
    </location>
</feature>
<dbReference type="OMA" id="YMPSMLY"/>
<dbReference type="Gene3D" id="1.10.472.10">
    <property type="entry name" value="Cyclin-like"/>
    <property type="match status" value="2"/>
</dbReference>
<keyword evidence="2 4" id="KW-0195">Cyclin</keyword>
<dbReference type="AlphaFoldDB" id="H3C0C4"/>
<proteinExistence type="inferred from homology"/>
<dbReference type="HOGENOM" id="CLU_052190_0_0_1"/>
<reference evidence="9" key="1">
    <citation type="journal article" date="2004" name="Nature">
        <title>Genome duplication in the teleost fish Tetraodon nigroviridis reveals the early vertebrate proto-karyotype.</title>
        <authorList>
            <person name="Jaillon O."/>
            <person name="Aury J.-M."/>
            <person name="Brunet F."/>
            <person name="Petit J.-L."/>
            <person name="Stange-Thomann N."/>
            <person name="Mauceli E."/>
            <person name="Bouneau L."/>
            <person name="Fischer C."/>
            <person name="Ozouf-Costaz C."/>
            <person name="Bernot A."/>
            <person name="Nicaud S."/>
            <person name="Jaffe D."/>
            <person name="Fisher S."/>
            <person name="Lutfalla G."/>
            <person name="Dossat C."/>
            <person name="Segurens B."/>
            <person name="Dasilva C."/>
            <person name="Salanoubat M."/>
            <person name="Levy M."/>
            <person name="Boudet N."/>
            <person name="Castellano S."/>
            <person name="Anthouard V."/>
            <person name="Jubin C."/>
            <person name="Castelli V."/>
            <person name="Katinka M."/>
            <person name="Vacherie B."/>
            <person name="Biemont C."/>
            <person name="Skalli Z."/>
            <person name="Cattolico L."/>
            <person name="Poulain J."/>
            <person name="De Berardinis V."/>
            <person name="Cruaud C."/>
            <person name="Duprat S."/>
            <person name="Brottier P."/>
            <person name="Coutanceau J.-P."/>
            <person name="Gouzy J."/>
            <person name="Parra G."/>
            <person name="Lardier G."/>
            <person name="Chapple C."/>
            <person name="McKernan K.J."/>
            <person name="McEwan P."/>
            <person name="Bosak S."/>
            <person name="Kellis M."/>
            <person name="Volff J.-N."/>
            <person name="Guigo R."/>
            <person name="Zody M.C."/>
            <person name="Mesirov J."/>
            <person name="Lindblad-Toh K."/>
            <person name="Birren B."/>
            <person name="Nusbaum C."/>
            <person name="Kahn D."/>
            <person name="Robinson-Rechavi M."/>
            <person name="Laudet V."/>
            <person name="Schachter V."/>
            <person name="Quetier F."/>
            <person name="Saurin W."/>
            <person name="Scarpelli C."/>
            <person name="Wincker P."/>
            <person name="Lander E.S."/>
            <person name="Weissenbach J."/>
            <person name="Roest Crollius H."/>
        </authorList>
    </citation>
    <scope>NUCLEOTIDE SEQUENCE [LARGE SCALE GENOMIC DNA]</scope>
</reference>
<evidence type="ECO:0000313" key="9">
    <source>
        <dbReference type="Proteomes" id="UP000007303"/>
    </source>
</evidence>
<dbReference type="InterPro" id="IPR004367">
    <property type="entry name" value="Cyclin_C-dom"/>
</dbReference>
<evidence type="ECO:0000259" key="7">
    <source>
        <dbReference type="SMART" id="SM01332"/>
    </source>
</evidence>
<dbReference type="GeneTree" id="ENSGT00940000167404"/>
<dbReference type="STRING" id="99883.ENSTNIP00000001690"/>
<name>H3C0C4_TETNG</name>
<reference evidence="8" key="2">
    <citation type="submission" date="2025-08" db="UniProtKB">
        <authorList>
            <consortium name="Ensembl"/>
        </authorList>
    </citation>
    <scope>IDENTIFICATION</scope>
</reference>
<sequence length="295" mass="32405">VPVQYALADTPRLRAGWDPSASGQRVIHRLLQVEERYAPSLLYVSLTQQEPRRREELAQWALEVCCDCGCAEAVFPLAVSLMDRFLAGSLAPPVWPVRPLWPVCLAAGCILIASKLTECETVTAERLCAAAQHHFQPSNLRDMERVILSTLRWDTAAVTPQDFLPHFLASLEEGGGTWEPDLLSMLRRHSDTLASMCACDSRFLGTPPSLVAAASLNCALRGLGRAGPAELALLGEVLAALCRTDVAVLQCCSEMIEGALRQRLRRGLERGASEKEEEVENERPGTPTDMRDIDF</sequence>
<comment type="subunit">
    <text evidence="3">Interacts with the CDK1 protein kinase to form a serine/threonine kinase holoenzyme complex also known as maturation promoting factor (MPF). The cyclin subunit imparts substrate specificity to the complex.</text>
</comment>
<organism evidence="8 9">
    <name type="scientific">Tetraodon nigroviridis</name>
    <name type="common">Spotted green pufferfish</name>
    <name type="synonym">Chelonodon nigroviridis</name>
    <dbReference type="NCBI Taxonomy" id="99883"/>
    <lineage>
        <taxon>Eukaryota</taxon>
        <taxon>Metazoa</taxon>
        <taxon>Chordata</taxon>
        <taxon>Craniata</taxon>
        <taxon>Vertebrata</taxon>
        <taxon>Euteleostomi</taxon>
        <taxon>Actinopterygii</taxon>
        <taxon>Neopterygii</taxon>
        <taxon>Teleostei</taxon>
        <taxon>Neoteleostei</taxon>
        <taxon>Acanthomorphata</taxon>
        <taxon>Eupercaria</taxon>
        <taxon>Tetraodontiformes</taxon>
        <taxon>Tetradontoidea</taxon>
        <taxon>Tetraodontidae</taxon>
        <taxon>Tetraodon</taxon>
    </lineage>
</organism>
<evidence type="ECO:0000256" key="2">
    <source>
        <dbReference type="ARBA" id="ARBA00023127"/>
    </source>
</evidence>
<dbReference type="SMART" id="SM00385">
    <property type="entry name" value="CYCLIN"/>
    <property type="match status" value="1"/>
</dbReference>
<comment type="function">
    <text evidence="1">Essential for the control of the cell cycle at the G2/M (mitosis) transition.</text>
</comment>
<evidence type="ECO:0000256" key="3">
    <source>
        <dbReference type="ARBA" id="ARBA00025821"/>
    </source>
</evidence>
<dbReference type="Ensembl" id="ENSTNIT00000001133.1">
    <property type="protein sequence ID" value="ENSTNIP00000001690.1"/>
    <property type="gene ID" value="ENSTNIG00000001588.1"/>
</dbReference>
<dbReference type="SMART" id="SM01332">
    <property type="entry name" value="Cyclin_C"/>
    <property type="match status" value="1"/>
</dbReference>
<comment type="similarity">
    <text evidence="4">Belongs to the cyclin family.</text>
</comment>
<dbReference type="FunFam" id="1.10.472.10:FF:000096">
    <property type="entry name" value="G1/S-specific cyclin-D3 isoform X2"/>
    <property type="match status" value="1"/>
</dbReference>
<dbReference type="Pfam" id="PF02984">
    <property type="entry name" value="Cyclin_C"/>
    <property type="match status" value="1"/>
</dbReference>